<feature type="domain" description="MPN" evidence="7">
    <location>
        <begin position="116"/>
        <end position="238"/>
    </location>
</feature>
<keyword evidence="1" id="KW-0645">Protease</keyword>
<dbReference type="CDD" id="cd08071">
    <property type="entry name" value="MPN_DUF2466"/>
    <property type="match status" value="1"/>
</dbReference>
<dbReference type="PROSITE" id="PS01302">
    <property type="entry name" value="UPF0758"/>
    <property type="match status" value="1"/>
</dbReference>
<dbReference type="AlphaFoldDB" id="A0A0C1C2M7"/>
<keyword evidence="5" id="KW-0482">Metalloprotease</keyword>
<dbReference type="GO" id="GO:0008237">
    <property type="term" value="F:metallopeptidase activity"/>
    <property type="evidence" value="ECO:0007669"/>
    <property type="project" value="UniProtKB-KW"/>
</dbReference>
<dbReference type="InterPro" id="IPR037518">
    <property type="entry name" value="MPN"/>
</dbReference>
<protein>
    <submittedName>
        <fullName evidence="8">UPF0758 protein</fullName>
    </submittedName>
</protein>
<comment type="caution">
    <text evidence="8">The sequence shown here is derived from an EMBL/GenBank/DDBJ whole genome shotgun (WGS) entry which is preliminary data.</text>
</comment>
<accession>A0A0C1C2M7</accession>
<dbReference type="SUPFAM" id="SSF47781">
    <property type="entry name" value="RuvA domain 2-like"/>
    <property type="match status" value="1"/>
</dbReference>
<evidence type="ECO:0000313" key="9">
    <source>
        <dbReference type="Proteomes" id="UP000031307"/>
    </source>
</evidence>
<comment type="similarity">
    <text evidence="6">Belongs to the UPF0758 family.</text>
</comment>
<gene>
    <name evidence="8" type="ORF">DB43_FN00150</name>
</gene>
<dbReference type="Gene3D" id="1.10.150.20">
    <property type="entry name" value="5' to 3' exonuclease, C-terminal subdomain"/>
    <property type="match status" value="1"/>
</dbReference>
<dbReference type="GO" id="GO:0046872">
    <property type="term" value="F:metal ion binding"/>
    <property type="evidence" value="ECO:0007669"/>
    <property type="project" value="UniProtKB-KW"/>
</dbReference>
<dbReference type="NCBIfam" id="TIGR00608">
    <property type="entry name" value="radc"/>
    <property type="match status" value="1"/>
</dbReference>
<dbReference type="InterPro" id="IPR001405">
    <property type="entry name" value="UPF0758"/>
</dbReference>
<dbReference type="PANTHER" id="PTHR30471:SF3">
    <property type="entry name" value="UPF0758 PROTEIN YEES-RELATED"/>
    <property type="match status" value="1"/>
</dbReference>
<proteinExistence type="inferred from homology"/>
<dbReference type="PANTHER" id="PTHR30471">
    <property type="entry name" value="DNA REPAIR PROTEIN RADC"/>
    <property type="match status" value="1"/>
</dbReference>
<evidence type="ECO:0000313" key="8">
    <source>
        <dbReference type="EMBL" id="KIA77846.1"/>
    </source>
</evidence>
<dbReference type="Pfam" id="PF04002">
    <property type="entry name" value="RadC"/>
    <property type="match status" value="1"/>
</dbReference>
<dbReference type="Gene3D" id="3.40.140.10">
    <property type="entry name" value="Cytidine Deaminase, domain 2"/>
    <property type="match status" value="1"/>
</dbReference>
<evidence type="ECO:0000259" key="7">
    <source>
        <dbReference type="PROSITE" id="PS50249"/>
    </source>
</evidence>
<evidence type="ECO:0000256" key="1">
    <source>
        <dbReference type="ARBA" id="ARBA00022670"/>
    </source>
</evidence>
<evidence type="ECO:0000256" key="6">
    <source>
        <dbReference type="RuleBase" id="RU003797"/>
    </source>
</evidence>
<dbReference type="GO" id="GO:0006508">
    <property type="term" value="P:proteolysis"/>
    <property type="evidence" value="ECO:0007669"/>
    <property type="project" value="UniProtKB-KW"/>
</dbReference>
<keyword evidence="3" id="KW-0378">Hydrolase</keyword>
<evidence type="ECO:0000256" key="3">
    <source>
        <dbReference type="ARBA" id="ARBA00022801"/>
    </source>
</evidence>
<evidence type="ECO:0000256" key="4">
    <source>
        <dbReference type="ARBA" id="ARBA00022833"/>
    </source>
</evidence>
<reference evidence="8 9" key="1">
    <citation type="journal article" date="2014" name="Mol. Biol. Evol.">
        <title>Massive expansion of Ubiquitination-related gene families within the Chlamydiae.</title>
        <authorList>
            <person name="Domman D."/>
            <person name="Collingro A."/>
            <person name="Lagkouvardos I."/>
            <person name="Gehre L."/>
            <person name="Weinmaier T."/>
            <person name="Rattei T."/>
            <person name="Subtil A."/>
            <person name="Horn M."/>
        </authorList>
    </citation>
    <scope>NUCLEOTIDE SEQUENCE [LARGE SCALE GENOMIC DNA]</scope>
    <source>
        <strain evidence="8 9">OEW1</strain>
    </source>
</reference>
<name>A0A0C1C2M7_9BACT</name>
<organism evidence="8 9">
    <name type="scientific">Parachlamydia acanthamoebae</name>
    <dbReference type="NCBI Taxonomy" id="83552"/>
    <lineage>
        <taxon>Bacteria</taxon>
        <taxon>Pseudomonadati</taxon>
        <taxon>Chlamydiota</taxon>
        <taxon>Chlamydiia</taxon>
        <taxon>Parachlamydiales</taxon>
        <taxon>Parachlamydiaceae</taxon>
        <taxon>Parachlamydia</taxon>
    </lineage>
</organism>
<dbReference type="NCBIfam" id="NF000642">
    <property type="entry name" value="PRK00024.1"/>
    <property type="match status" value="1"/>
</dbReference>
<dbReference type="Proteomes" id="UP000031307">
    <property type="component" value="Unassembled WGS sequence"/>
</dbReference>
<evidence type="ECO:0000256" key="2">
    <source>
        <dbReference type="ARBA" id="ARBA00022723"/>
    </source>
</evidence>
<keyword evidence="4" id="KW-0862">Zinc</keyword>
<dbReference type="InterPro" id="IPR025657">
    <property type="entry name" value="RadC_JAB"/>
</dbReference>
<dbReference type="EMBL" id="JSAM01000058">
    <property type="protein sequence ID" value="KIA77846.1"/>
    <property type="molecule type" value="Genomic_DNA"/>
</dbReference>
<sequence length="245" mass="27154">MKKLCDFMNETQAFYSVLSLPAAERPRERLLQHGADVLSSVELIAVLLGSGMKGMPILQLSQEIMSRFGSLQNLADATIEELCQIKGLGTAKAIQLKAALNLGKRLSRTQVSAKFQIRTPLHAYHLVKDDLEKAMQEHFLTILQDVKGYVICSPTVALGTLTATVVHPREVFYPAIRHRAVSLILVHNHPSGDPTPSKEDLDVTKTLVAVGRLVGICVNDHIIIGRDRYVSLREEGFDFSRFPKT</sequence>
<dbReference type="PROSITE" id="PS50249">
    <property type="entry name" value="MPN"/>
    <property type="match status" value="1"/>
</dbReference>
<dbReference type="InterPro" id="IPR010994">
    <property type="entry name" value="RuvA_2-like"/>
</dbReference>
<dbReference type="InterPro" id="IPR020891">
    <property type="entry name" value="UPF0758_CS"/>
</dbReference>
<keyword evidence="2" id="KW-0479">Metal-binding</keyword>
<dbReference type="Pfam" id="PF20582">
    <property type="entry name" value="UPF0758_N"/>
    <property type="match status" value="1"/>
</dbReference>
<evidence type="ECO:0000256" key="5">
    <source>
        <dbReference type="ARBA" id="ARBA00023049"/>
    </source>
</evidence>
<dbReference type="InterPro" id="IPR046778">
    <property type="entry name" value="UPF0758_N"/>
</dbReference>
<dbReference type="PATRIC" id="fig|83552.4.peg.992"/>